<feature type="domain" description="F5/8 type C" evidence="3">
    <location>
        <begin position="437"/>
        <end position="587"/>
    </location>
</feature>
<dbReference type="SUPFAM" id="SSF49785">
    <property type="entry name" value="Galactose-binding domain-like"/>
    <property type="match status" value="1"/>
</dbReference>
<keyword evidence="2" id="KW-0732">Signal</keyword>
<feature type="domain" description="Peptidase M60" evidence="4">
    <location>
        <begin position="67"/>
        <end position="371"/>
    </location>
</feature>
<sequence>MMKRNSILVVAAFFAMLPVSCKRTLLSETVVEQADSLFIAFDSIQTFQEKPSGQREARRLGQSNPASDFTSTGLFVPPNTDLVLYVEQLEPGSGIPRLLIGSYSRYQARWDPRSVNLTTGLQTITGDALGGLLFIRYPANDNSAISGRIRIEFRQGHQPVPHFVLGKTSNAQWQSMLDNWTTAPDVLLENGTNIIVSSRAKALAYRSEDQQELMQLLEQVSDAEYAISGIDNSSPQHARNTHKIIMTETDMADTYMAATWYRTWYHTDVMNTILTVNGIRNDGWGPWHELGHMHQQGAWTWDGLGEVTVNIYSLAAERKMGIPTSRLTRDGVWNAAMDYLGIPYAEKSFNAETTDLFVRLAMFQQLWLGFGDSFYQRLHKETREDQVSLSTTEQKMRYFMLKACTISGKNLTEFFRKWGLKVNESVYLEIAALGLPAPTEDLTTKTDDPDWENKWLVVGYSSQETAGENGRASNLVDGNAATYWHSRWSTNPDTYPHFVSVDMKESKLINGFALTQRNGSRKVKDIEIQVSGDNLNWSSVGDYALTESTTAQQLTLGSAVSSRYFKLIFKSGFDETGFAAMAEVSIF</sequence>
<dbReference type="PANTHER" id="PTHR15730">
    <property type="entry name" value="EXPERIMENTAL AUTOIMMUNE PROSTATITIS ANTIGEN 2-RELATED"/>
    <property type="match status" value="1"/>
</dbReference>
<dbReference type="RefSeq" id="WP_320182962.1">
    <property type="nucleotide sequence ID" value="NZ_CP138332.1"/>
</dbReference>
<feature type="compositionally biased region" description="Polar residues" evidence="1">
    <location>
        <begin position="61"/>
        <end position="73"/>
    </location>
</feature>
<dbReference type="Pfam" id="PF00754">
    <property type="entry name" value="F5_F8_type_C"/>
    <property type="match status" value="1"/>
</dbReference>
<dbReference type="Gene3D" id="3.40.390.80">
    <property type="entry name" value="Peptidase M60, enhancin-like domain 2"/>
    <property type="match status" value="1"/>
</dbReference>
<dbReference type="InterPro" id="IPR008979">
    <property type="entry name" value="Galactose-bd-like_sf"/>
</dbReference>
<dbReference type="Proteomes" id="UP001597525">
    <property type="component" value="Unassembled WGS sequence"/>
</dbReference>
<dbReference type="InterPro" id="IPR000421">
    <property type="entry name" value="FA58C"/>
</dbReference>
<dbReference type="Gene3D" id="2.60.120.260">
    <property type="entry name" value="Galactose-binding domain-like"/>
    <property type="match status" value="1"/>
</dbReference>
<evidence type="ECO:0000259" key="4">
    <source>
        <dbReference type="PROSITE" id="PS51723"/>
    </source>
</evidence>
<evidence type="ECO:0000313" key="5">
    <source>
        <dbReference type="EMBL" id="MFD2967683.1"/>
    </source>
</evidence>
<dbReference type="PANTHER" id="PTHR15730:SF5">
    <property type="entry name" value="SI:CH211-210B2.2-RELATED"/>
    <property type="match status" value="1"/>
</dbReference>
<feature type="chain" id="PRO_5046362452" evidence="2">
    <location>
        <begin position="22"/>
        <end position="587"/>
    </location>
</feature>
<organism evidence="5 6">
    <name type="scientific">Sphingobacterium bambusae</name>
    <dbReference type="NCBI Taxonomy" id="662858"/>
    <lineage>
        <taxon>Bacteria</taxon>
        <taxon>Pseudomonadati</taxon>
        <taxon>Bacteroidota</taxon>
        <taxon>Sphingobacteriia</taxon>
        <taxon>Sphingobacteriales</taxon>
        <taxon>Sphingobacteriaceae</taxon>
        <taxon>Sphingobacterium</taxon>
    </lineage>
</organism>
<dbReference type="PROSITE" id="PS50022">
    <property type="entry name" value="FA58C_3"/>
    <property type="match status" value="1"/>
</dbReference>
<evidence type="ECO:0000256" key="1">
    <source>
        <dbReference type="SAM" id="MobiDB-lite"/>
    </source>
</evidence>
<evidence type="ECO:0000259" key="3">
    <source>
        <dbReference type="PROSITE" id="PS50022"/>
    </source>
</evidence>
<feature type="signal peptide" evidence="2">
    <location>
        <begin position="1"/>
        <end position="21"/>
    </location>
</feature>
<protein>
    <submittedName>
        <fullName evidence="5">M60 family metallopeptidase</fullName>
    </submittedName>
</protein>
<dbReference type="EMBL" id="JBHUPB010000007">
    <property type="protein sequence ID" value="MFD2967683.1"/>
    <property type="molecule type" value="Genomic_DNA"/>
</dbReference>
<dbReference type="InterPro" id="IPR051244">
    <property type="entry name" value="TCAF"/>
</dbReference>
<reference evidence="6" key="1">
    <citation type="journal article" date="2019" name="Int. J. Syst. Evol. Microbiol.">
        <title>The Global Catalogue of Microorganisms (GCM) 10K type strain sequencing project: providing services to taxonomists for standard genome sequencing and annotation.</title>
        <authorList>
            <consortium name="The Broad Institute Genomics Platform"/>
            <consortium name="The Broad Institute Genome Sequencing Center for Infectious Disease"/>
            <person name="Wu L."/>
            <person name="Ma J."/>
        </authorList>
    </citation>
    <scope>NUCLEOTIDE SEQUENCE [LARGE SCALE GENOMIC DNA]</scope>
    <source>
        <strain evidence="6">KCTC 22814</strain>
    </source>
</reference>
<dbReference type="SMART" id="SM01276">
    <property type="entry name" value="M60-like"/>
    <property type="match status" value="1"/>
</dbReference>
<name>A0ABW6BGF0_9SPHI</name>
<evidence type="ECO:0000313" key="6">
    <source>
        <dbReference type="Proteomes" id="UP001597525"/>
    </source>
</evidence>
<gene>
    <name evidence="5" type="ORF">ACFS7Y_09805</name>
</gene>
<dbReference type="Gene3D" id="1.10.390.30">
    <property type="entry name" value="Peptidase M60, enhancin-like domain 3"/>
    <property type="match status" value="1"/>
</dbReference>
<dbReference type="InterPro" id="IPR031161">
    <property type="entry name" value="Peptidase_M60_dom"/>
</dbReference>
<dbReference type="Pfam" id="PF13402">
    <property type="entry name" value="Peptidase_M60"/>
    <property type="match status" value="1"/>
</dbReference>
<dbReference type="PROSITE" id="PS51723">
    <property type="entry name" value="PEPTIDASE_M60"/>
    <property type="match status" value="1"/>
</dbReference>
<proteinExistence type="predicted"/>
<dbReference type="Gene3D" id="2.60.120.1250">
    <property type="entry name" value="Peptidase M60, enhancin-like domain 1"/>
    <property type="match status" value="1"/>
</dbReference>
<accession>A0ABW6BGF0</accession>
<feature type="region of interest" description="Disordered" evidence="1">
    <location>
        <begin position="52"/>
        <end position="73"/>
    </location>
</feature>
<dbReference type="InterPro" id="IPR042279">
    <property type="entry name" value="Pep_M60_3"/>
</dbReference>
<evidence type="ECO:0000256" key="2">
    <source>
        <dbReference type="SAM" id="SignalP"/>
    </source>
</evidence>
<keyword evidence="6" id="KW-1185">Reference proteome</keyword>
<comment type="caution">
    <text evidence="5">The sequence shown here is derived from an EMBL/GenBank/DDBJ whole genome shotgun (WGS) entry which is preliminary data.</text>
</comment>